<name>A0AAD6HN16_9EURO</name>
<dbReference type="Gene3D" id="3.40.630.30">
    <property type="match status" value="1"/>
</dbReference>
<reference evidence="5" key="1">
    <citation type="journal article" date="2023" name="IMA Fungus">
        <title>Comparative genomic study of the Penicillium genus elucidates a diverse pangenome and 15 lateral gene transfer events.</title>
        <authorList>
            <person name="Petersen C."/>
            <person name="Sorensen T."/>
            <person name="Nielsen M.R."/>
            <person name="Sondergaard T.E."/>
            <person name="Sorensen J.L."/>
            <person name="Fitzpatrick D.A."/>
            <person name="Frisvad J.C."/>
            <person name="Nielsen K.L."/>
        </authorList>
    </citation>
    <scope>NUCLEOTIDE SEQUENCE</scope>
    <source>
        <strain evidence="5">IBT 17514</strain>
    </source>
</reference>
<dbReference type="Proteomes" id="UP001215712">
    <property type="component" value="Unassembled WGS sequence"/>
</dbReference>
<evidence type="ECO:0000256" key="1">
    <source>
        <dbReference type="ARBA" id="ARBA00022679"/>
    </source>
</evidence>
<dbReference type="InterPro" id="IPR016181">
    <property type="entry name" value="Acyl_CoA_acyltransferase"/>
</dbReference>
<dbReference type="InterPro" id="IPR000182">
    <property type="entry name" value="GNAT_dom"/>
</dbReference>
<dbReference type="PANTHER" id="PTHR43420">
    <property type="entry name" value="ACETYLTRANSFERASE"/>
    <property type="match status" value="1"/>
</dbReference>
<evidence type="ECO:0000256" key="2">
    <source>
        <dbReference type="ARBA" id="ARBA00023315"/>
    </source>
</evidence>
<dbReference type="GO" id="GO:0016747">
    <property type="term" value="F:acyltransferase activity, transferring groups other than amino-acyl groups"/>
    <property type="evidence" value="ECO:0007669"/>
    <property type="project" value="InterPro"/>
</dbReference>
<dbReference type="SUPFAM" id="SSF55729">
    <property type="entry name" value="Acyl-CoA N-acyltransferases (Nat)"/>
    <property type="match status" value="1"/>
</dbReference>
<reference evidence="5" key="2">
    <citation type="submission" date="2023-01" db="EMBL/GenBank/DDBJ databases">
        <authorList>
            <person name="Petersen C."/>
        </authorList>
    </citation>
    <scope>NUCLEOTIDE SEQUENCE</scope>
    <source>
        <strain evidence="5">IBT 17514</strain>
    </source>
</reference>
<protein>
    <recommendedName>
        <fullName evidence="4">N-acetyltransferase domain-containing protein</fullName>
    </recommendedName>
</protein>
<accession>A0AAD6HN16</accession>
<dbReference type="PROSITE" id="PS51186">
    <property type="entry name" value="GNAT"/>
    <property type="match status" value="1"/>
</dbReference>
<dbReference type="EMBL" id="JAQJAN010000006">
    <property type="protein sequence ID" value="KAJ5727833.1"/>
    <property type="molecule type" value="Genomic_DNA"/>
</dbReference>
<keyword evidence="2" id="KW-0012">Acyltransferase</keyword>
<organism evidence="5 6">
    <name type="scientific">Penicillium malachiteum</name>
    <dbReference type="NCBI Taxonomy" id="1324776"/>
    <lineage>
        <taxon>Eukaryota</taxon>
        <taxon>Fungi</taxon>
        <taxon>Dikarya</taxon>
        <taxon>Ascomycota</taxon>
        <taxon>Pezizomycotina</taxon>
        <taxon>Eurotiomycetes</taxon>
        <taxon>Eurotiomycetidae</taxon>
        <taxon>Eurotiales</taxon>
        <taxon>Aspergillaceae</taxon>
        <taxon>Penicillium</taxon>
    </lineage>
</organism>
<evidence type="ECO:0000256" key="3">
    <source>
        <dbReference type="SAM" id="MobiDB-lite"/>
    </source>
</evidence>
<dbReference type="CDD" id="cd04301">
    <property type="entry name" value="NAT_SF"/>
    <property type="match status" value="1"/>
</dbReference>
<dbReference type="AlphaFoldDB" id="A0AAD6HN16"/>
<dbReference type="InterPro" id="IPR050680">
    <property type="entry name" value="YpeA/RimI_acetyltransf"/>
</dbReference>
<comment type="caution">
    <text evidence="5">The sequence shown here is derived from an EMBL/GenBank/DDBJ whole genome shotgun (WGS) entry which is preliminary data.</text>
</comment>
<evidence type="ECO:0000313" key="6">
    <source>
        <dbReference type="Proteomes" id="UP001215712"/>
    </source>
</evidence>
<evidence type="ECO:0000313" key="5">
    <source>
        <dbReference type="EMBL" id="KAJ5727833.1"/>
    </source>
</evidence>
<sequence>MDALLSTPEVLLIPKAFPSTEDLEAVVQRYKKLRLHGLKVDPKSFSSTYSEESKFVPESWRSRVLNPMSKTFVTATDPDPDAQSNDPKLESIPGTRFNGKDPNLSGLLRKEWAGVTTLLGPIPLLASAVNEDSTTTKPWDAFIKDRKYNIPSGSPELGDVEGSHIVYLVVGMFISPEARRKGHASRLLEALIKEVRGEASIHGASKASITLQTEPGNESAVRLYEKLGFTVWDEALPMENMKGDVSYMVSLAKEVELS</sequence>
<keyword evidence="1" id="KW-0808">Transferase</keyword>
<feature type="domain" description="N-acetyltransferase" evidence="4">
    <location>
        <begin position="169"/>
        <end position="256"/>
    </location>
</feature>
<dbReference type="Pfam" id="PF00583">
    <property type="entry name" value="Acetyltransf_1"/>
    <property type="match status" value="1"/>
</dbReference>
<gene>
    <name evidence="5" type="ORF">N7493_005653</name>
</gene>
<evidence type="ECO:0000259" key="4">
    <source>
        <dbReference type="PROSITE" id="PS51186"/>
    </source>
</evidence>
<proteinExistence type="predicted"/>
<keyword evidence="6" id="KW-1185">Reference proteome</keyword>
<feature type="region of interest" description="Disordered" evidence="3">
    <location>
        <begin position="75"/>
        <end position="96"/>
    </location>
</feature>